<dbReference type="Pfam" id="PF04321">
    <property type="entry name" value="RmlD_sub_bind"/>
    <property type="match status" value="1"/>
</dbReference>
<name>A0A1C9W7U4_9GAMM</name>
<dbReference type="UniPathway" id="UPA00124"/>
<dbReference type="EMBL" id="CP014143">
    <property type="protein sequence ID" value="AOS97234.1"/>
    <property type="molecule type" value="Genomic_DNA"/>
</dbReference>
<dbReference type="GO" id="GO:0008831">
    <property type="term" value="F:dTDP-4-dehydrorhamnose reductase activity"/>
    <property type="evidence" value="ECO:0007669"/>
    <property type="project" value="UniProtKB-EC"/>
</dbReference>
<evidence type="ECO:0000259" key="7">
    <source>
        <dbReference type="Pfam" id="PF04321"/>
    </source>
</evidence>
<evidence type="ECO:0000256" key="3">
    <source>
        <dbReference type="ARBA" id="ARBA00012929"/>
    </source>
</evidence>
<evidence type="ECO:0000256" key="5">
    <source>
        <dbReference type="ARBA" id="ARBA00048200"/>
    </source>
</evidence>
<protein>
    <recommendedName>
        <fullName evidence="4 6">dTDP-4-dehydrorhamnose reductase</fullName>
        <ecNumber evidence="3 6">1.1.1.133</ecNumber>
    </recommendedName>
</protein>
<dbReference type="KEGG" id="micc:AUP74_01803"/>
<dbReference type="Gene3D" id="3.90.25.10">
    <property type="entry name" value="UDP-galactose 4-epimerase, domain 1"/>
    <property type="match status" value="1"/>
</dbReference>
<evidence type="ECO:0000256" key="6">
    <source>
        <dbReference type="RuleBase" id="RU364082"/>
    </source>
</evidence>
<dbReference type="Proteomes" id="UP000095672">
    <property type="component" value="Chromosome"/>
</dbReference>
<accession>A0A1C9W7U4</accession>
<dbReference type="STRING" id="1769779.AUP74_01803"/>
<evidence type="ECO:0000313" key="9">
    <source>
        <dbReference type="Proteomes" id="UP000095672"/>
    </source>
</evidence>
<organism evidence="8 9">
    <name type="scientific">Microbulbifer aggregans</name>
    <dbReference type="NCBI Taxonomy" id="1769779"/>
    <lineage>
        <taxon>Bacteria</taxon>
        <taxon>Pseudomonadati</taxon>
        <taxon>Pseudomonadota</taxon>
        <taxon>Gammaproteobacteria</taxon>
        <taxon>Cellvibrionales</taxon>
        <taxon>Microbulbiferaceae</taxon>
        <taxon>Microbulbifer</taxon>
    </lineage>
</organism>
<dbReference type="SUPFAM" id="SSF51735">
    <property type="entry name" value="NAD(P)-binding Rossmann-fold domains"/>
    <property type="match status" value="1"/>
</dbReference>
<dbReference type="PANTHER" id="PTHR10491:SF4">
    <property type="entry name" value="METHIONINE ADENOSYLTRANSFERASE 2 SUBUNIT BETA"/>
    <property type="match status" value="1"/>
</dbReference>
<evidence type="ECO:0000313" key="8">
    <source>
        <dbReference type="EMBL" id="AOS97234.1"/>
    </source>
</evidence>
<comment type="catalytic activity">
    <reaction evidence="5 6">
        <text>dTDP-beta-L-rhamnose + NADP(+) = dTDP-4-dehydro-beta-L-rhamnose + NADPH + H(+)</text>
        <dbReference type="Rhea" id="RHEA:21796"/>
        <dbReference type="ChEBI" id="CHEBI:15378"/>
        <dbReference type="ChEBI" id="CHEBI:57510"/>
        <dbReference type="ChEBI" id="CHEBI:57783"/>
        <dbReference type="ChEBI" id="CHEBI:58349"/>
        <dbReference type="ChEBI" id="CHEBI:62830"/>
        <dbReference type="EC" id="1.1.1.133"/>
    </reaction>
</comment>
<proteinExistence type="inferred from homology"/>
<feature type="domain" description="RmlD-like substrate binding" evidence="7">
    <location>
        <begin position="1"/>
        <end position="289"/>
    </location>
</feature>
<comment type="function">
    <text evidence="6">Catalyzes the reduction of dTDP-6-deoxy-L-lyxo-4-hexulose to yield dTDP-L-rhamnose.</text>
</comment>
<dbReference type="GO" id="GO:0005829">
    <property type="term" value="C:cytosol"/>
    <property type="evidence" value="ECO:0007669"/>
    <property type="project" value="TreeGrafter"/>
</dbReference>
<comment type="cofactor">
    <cofactor evidence="6">
        <name>Mg(2+)</name>
        <dbReference type="ChEBI" id="CHEBI:18420"/>
    </cofactor>
    <text evidence="6">Binds 1 Mg(2+) ion per monomer.</text>
</comment>
<evidence type="ECO:0000256" key="4">
    <source>
        <dbReference type="ARBA" id="ARBA00017099"/>
    </source>
</evidence>
<sequence>MKILLFGANGQVGRACRDALQQPGWELIALARKQADFACPEQVTATVQRSRPDLVVNAAAYTDVEAAEKTPDMASMVNGECVGSMAAICAALEIPVIHLSTDFVFNGQGSRAYREEDPVSPINTYGASKLKGERLLRAVHPRYICLRTSWVFSAHPGNFLTTMLRLAAQRTTVSVVGDQVGCPTYAGDIATTIAELARRYEEFGDLPWGLYHCSSPEPCSRYEFARHIFSEAEAAGLLDPAPWVKKISSYQFPTLAARPPYSALDSSKLAEILGHPLPHWNRGIRKACQVLATREEPSATPSLLN</sequence>
<dbReference type="GO" id="GO:0009243">
    <property type="term" value="P:O antigen biosynthetic process"/>
    <property type="evidence" value="ECO:0007669"/>
    <property type="project" value="UniProtKB-UniPathway"/>
</dbReference>
<dbReference type="InterPro" id="IPR005913">
    <property type="entry name" value="dTDP_dehydrorham_reduct"/>
</dbReference>
<dbReference type="PATRIC" id="fig|1769779.3.peg.1804"/>
<dbReference type="AlphaFoldDB" id="A0A1C9W7U4"/>
<keyword evidence="6" id="KW-0521">NADP</keyword>
<dbReference type="Gene3D" id="3.40.50.720">
    <property type="entry name" value="NAD(P)-binding Rossmann-like Domain"/>
    <property type="match status" value="1"/>
</dbReference>
<dbReference type="InterPro" id="IPR029903">
    <property type="entry name" value="RmlD-like-bd"/>
</dbReference>
<dbReference type="InterPro" id="IPR036291">
    <property type="entry name" value="NAD(P)-bd_dom_sf"/>
</dbReference>
<gene>
    <name evidence="8" type="primary">rmlD_3</name>
    <name evidence="8" type="ORF">AUP74_01803</name>
</gene>
<dbReference type="PANTHER" id="PTHR10491">
    <property type="entry name" value="DTDP-4-DEHYDRORHAMNOSE REDUCTASE"/>
    <property type="match status" value="1"/>
</dbReference>
<dbReference type="OrthoDB" id="9803892at2"/>
<keyword evidence="9" id="KW-1185">Reference proteome</keyword>
<evidence type="ECO:0000256" key="2">
    <source>
        <dbReference type="ARBA" id="ARBA00010944"/>
    </source>
</evidence>
<reference evidence="9" key="1">
    <citation type="submission" date="2016-01" db="EMBL/GenBank/DDBJ databases">
        <title>Complete genome sequence of Microbulbifer sp. CCB-MM1, a halophile isolated from Matang Mangrove Forest, Perak.</title>
        <authorList>
            <person name="Moh T.H."/>
            <person name="Dinesh B."/>
            <person name="Lau N.-S."/>
            <person name="Go F."/>
            <person name="Alexander Chong S.-C."/>
        </authorList>
    </citation>
    <scope>NUCLEOTIDE SEQUENCE [LARGE SCALE GENOMIC DNA]</scope>
    <source>
        <strain evidence="9">CCB-MM1</strain>
    </source>
</reference>
<dbReference type="NCBIfam" id="TIGR01214">
    <property type="entry name" value="rmlD"/>
    <property type="match status" value="1"/>
</dbReference>
<dbReference type="CDD" id="cd05254">
    <property type="entry name" value="dTDP_HR_like_SDR_e"/>
    <property type="match status" value="1"/>
</dbReference>
<dbReference type="UniPathway" id="UPA00281"/>
<dbReference type="RefSeq" id="WP_069947272.1">
    <property type="nucleotide sequence ID" value="NZ_CP014143.1"/>
</dbReference>
<comment type="pathway">
    <text evidence="1 6">Carbohydrate biosynthesis; dTDP-L-rhamnose biosynthesis.</text>
</comment>
<dbReference type="EC" id="1.1.1.133" evidence="3 6"/>
<dbReference type="GO" id="GO:0019305">
    <property type="term" value="P:dTDP-rhamnose biosynthetic process"/>
    <property type="evidence" value="ECO:0007669"/>
    <property type="project" value="UniProtKB-UniPathway"/>
</dbReference>
<comment type="similarity">
    <text evidence="2 6">Belongs to the dTDP-4-dehydrorhamnose reductase family.</text>
</comment>
<evidence type="ECO:0000256" key="1">
    <source>
        <dbReference type="ARBA" id="ARBA00004781"/>
    </source>
</evidence>
<keyword evidence="6 8" id="KW-0560">Oxidoreductase</keyword>